<sequence length="338" mass="37398">MSTNRYSRQELFPPIGKVGQAKLKHACVLIIGAGALGTSSAEMLVRAGVGRITIVDRDYVEWSNLQRQQLYTEKDVQDKLPKAISAKNRLWEINSEVMIEGIVADVNGMNVEELVKNHHLIMDATDNFETRLVVNDAAVKHGIPFIFGACVASYGMTFPMIPGKTPCLHCLINHLPAQNQTCDTVGVISPIVQLVTAYQVTAALKILTGNEIESRLQSFDIWKSEQAEINVNTLKNPECPTCGSSPAYPFLAYENQTKAAVLCGRNTVQLRPGMERSISLEQLASRLKELTSNLIQNPYLLSCTYEDFRIVFFKDGRALIHGTSEIAQAKAIYNRIVG</sequence>
<dbReference type="Pfam" id="PF00899">
    <property type="entry name" value="ThiF"/>
    <property type="match status" value="1"/>
</dbReference>
<keyword evidence="4" id="KW-1185">Reference proteome</keyword>
<dbReference type="Gene3D" id="3.40.50.720">
    <property type="entry name" value="NAD(P)-binding Rossmann-like Domain"/>
    <property type="match status" value="1"/>
</dbReference>
<dbReference type="GO" id="GO:0008641">
    <property type="term" value="F:ubiquitin-like modifier activating enzyme activity"/>
    <property type="evidence" value="ECO:0007669"/>
    <property type="project" value="InterPro"/>
</dbReference>
<dbReference type="KEGG" id="nmk:CHR53_16575"/>
<dbReference type="Proteomes" id="UP000282892">
    <property type="component" value="Chromosome"/>
</dbReference>
<dbReference type="FunFam" id="3.40.50.720:FF:000080">
    <property type="entry name" value="Thiazole biosynthesis adenylyltransferase ThiF"/>
    <property type="match status" value="1"/>
</dbReference>
<gene>
    <name evidence="3" type="ORF">CHR53_16575</name>
</gene>
<dbReference type="EMBL" id="CP022572">
    <property type="protein sequence ID" value="AZU62750.1"/>
    <property type="molecule type" value="Genomic_DNA"/>
</dbReference>
<dbReference type="GO" id="GO:0005829">
    <property type="term" value="C:cytosol"/>
    <property type="evidence" value="ECO:0007669"/>
    <property type="project" value="TreeGrafter"/>
</dbReference>
<dbReference type="PANTHER" id="PTHR10953:SF102">
    <property type="entry name" value="ADENYLYLTRANSFERASE AND SULFURTRANSFERASE MOCS3"/>
    <property type="match status" value="1"/>
</dbReference>
<evidence type="ECO:0000259" key="2">
    <source>
        <dbReference type="Pfam" id="PF00899"/>
    </source>
</evidence>
<dbReference type="STRING" id="1193713.GCA_001636315_00141"/>
<dbReference type="InterPro" id="IPR000594">
    <property type="entry name" value="ThiF_NAD_FAD-bd"/>
</dbReference>
<dbReference type="RefSeq" id="WP_127487585.1">
    <property type="nucleotide sequence ID" value="NZ_CP022572.1"/>
</dbReference>
<dbReference type="InterPro" id="IPR045886">
    <property type="entry name" value="ThiF/MoeB/HesA"/>
</dbReference>
<organism evidence="3 4">
    <name type="scientific">Neobacillus mesonae</name>
    <dbReference type="NCBI Taxonomy" id="1193713"/>
    <lineage>
        <taxon>Bacteria</taxon>
        <taxon>Bacillati</taxon>
        <taxon>Bacillota</taxon>
        <taxon>Bacilli</taxon>
        <taxon>Bacillales</taxon>
        <taxon>Bacillaceae</taxon>
        <taxon>Neobacillus</taxon>
    </lineage>
</organism>
<protein>
    <submittedName>
        <fullName evidence="3">Thiamine biosynthesis protein MoeB</fullName>
    </submittedName>
</protein>
<proteinExistence type="inferred from homology"/>
<evidence type="ECO:0000313" key="4">
    <source>
        <dbReference type="Proteomes" id="UP000282892"/>
    </source>
</evidence>
<evidence type="ECO:0000256" key="1">
    <source>
        <dbReference type="ARBA" id="ARBA00009919"/>
    </source>
</evidence>
<dbReference type="AlphaFoldDB" id="A0A3T0HZZ5"/>
<dbReference type="CDD" id="cd00757">
    <property type="entry name" value="ThiF_MoeB_HesA_family"/>
    <property type="match status" value="1"/>
</dbReference>
<comment type="similarity">
    <text evidence="1">Belongs to the HesA/MoeB/ThiF family.</text>
</comment>
<accession>A0A3T0HZZ5</accession>
<dbReference type="PANTHER" id="PTHR10953">
    <property type="entry name" value="UBIQUITIN-ACTIVATING ENZYME E1"/>
    <property type="match status" value="1"/>
</dbReference>
<dbReference type="InterPro" id="IPR035985">
    <property type="entry name" value="Ubiquitin-activating_enz"/>
</dbReference>
<evidence type="ECO:0000313" key="3">
    <source>
        <dbReference type="EMBL" id="AZU62750.1"/>
    </source>
</evidence>
<feature type="domain" description="THIF-type NAD/FAD binding fold" evidence="2">
    <location>
        <begin position="6"/>
        <end position="240"/>
    </location>
</feature>
<name>A0A3T0HZZ5_9BACI</name>
<dbReference type="GO" id="GO:0016779">
    <property type="term" value="F:nucleotidyltransferase activity"/>
    <property type="evidence" value="ECO:0007669"/>
    <property type="project" value="TreeGrafter"/>
</dbReference>
<reference evidence="3 4" key="1">
    <citation type="submission" date="2017-07" db="EMBL/GenBank/DDBJ databases">
        <title>The complete genome sequence of Bacillus mesonae strain H20-5, an efficient strain improving plant abiotic stress resistance.</title>
        <authorList>
            <person name="Kim S.Y."/>
            <person name="Song H."/>
            <person name="Sang M.K."/>
            <person name="Weon H.-Y."/>
            <person name="Song J."/>
        </authorList>
    </citation>
    <scope>NUCLEOTIDE SEQUENCE [LARGE SCALE GENOMIC DNA]</scope>
    <source>
        <strain evidence="3 4">H20-5</strain>
    </source>
</reference>
<dbReference type="SUPFAM" id="SSF69572">
    <property type="entry name" value="Activating enzymes of the ubiquitin-like proteins"/>
    <property type="match status" value="1"/>
</dbReference>
<dbReference type="GO" id="GO:0008146">
    <property type="term" value="F:sulfotransferase activity"/>
    <property type="evidence" value="ECO:0007669"/>
    <property type="project" value="TreeGrafter"/>
</dbReference>
<dbReference type="GO" id="GO:0004792">
    <property type="term" value="F:thiosulfate-cyanide sulfurtransferase activity"/>
    <property type="evidence" value="ECO:0007669"/>
    <property type="project" value="TreeGrafter"/>
</dbReference>
<dbReference type="OrthoDB" id="9804286at2"/>